<evidence type="ECO:0000259" key="10">
    <source>
        <dbReference type="Pfam" id="PF21226"/>
    </source>
</evidence>
<evidence type="ECO:0000256" key="6">
    <source>
        <dbReference type="ARBA" id="ARBA00022679"/>
    </source>
</evidence>
<evidence type="ECO:0000313" key="11">
    <source>
        <dbReference type="EMBL" id="WGW10447.1"/>
    </source>
</evidence>
<reference evidence="11 12" key="1">
    <citation type="submission" date="2023-05" db="EMBL/GenBank/DDBJ databases">
        <title>Lithophilousrod everest ZFBP1038 complete genpme.</title>
        <authorList>
            <person name="Tian M."/>
        </authorList>
    </citation>
    <scope>NUCLEOTIDE SEQUENCE [LARGE SCALE GENOMIC DNA]</scope>
    <source>
        <strain evidence="11 12">ZFBP1038</strain>
    </source>
</reference>
<keyword evidence="12" id="KW-1185">Reference proteome</keyword>
<organism evidence="11 12">
    <name type="scientific">Saxibacter everestensis</name>
    <dbReference type="NCBI Taxonomy" id="2909229"/>
    <lineage>
        <taxon>Bacteria</taxon>
        <taxon>Bacillati</taxon>
        <taxon>Actinomycetota</taxon>
        <taxon>Actinomycetes</taxon>
        <taxon>Micrococcales</taxon>
        <taxon>Brevibacteriaceae</taxon>
        <taxon>Saxibacter</taxon>
    </lineage>
</organism>
<evidence type="ECO:0000256" key="1">
    <source>
        <dbReference type="ARBA" id="ARBA00000439"/>
    </source>
</evidence>
<evidence type="ECO:0000256" key="4">
    <source>
        <dbReference type="ARBA" id="ARBA00020295"/>
    </source>
</evidence>
<evidence type="ECO:0000313" key="12">
    <source>
        <dbReference type="Proteomes" id="UP001209083"/>
    </source>
</evidence>
<evidence type="ECO:0000256" key="7">
    <source>
        <dbReference type="ARBA" id="ARBA00023277"/>
    </source>
</evidence>
<dbReference type="InterPro" id="IPR003385">
    <property type="entry name" value="Glyco_hydro_77"/>
</dbReference>
<sequence>MLEKKLSDLAALYSVATSYRSIDGDEVEVSPETLRSVLSALHVDTSSEAAIHESLEAVDTRQWQSPLPPAIVIRDDTELTVPVRSQKDVPIEVSIEREDGTISALELAEDDVDQRTVDGTELVESRWTIPSGQQLGYHRLHVTSLESADDDRLQVYSAELIVTPARLTLPERAKGRHWGYLLQLYGLRSSKSWAIGDFADLAEFADLAARRQGASFVMVNAFNAGGLSDRDPSPFAASSRRYLDPLYIRVEDIHEVSYLPPAVRALIDWESDDQARHNVAGEVIDRDAVWEAKRSALEVVFSHPRSGARQAQFEDFRSRGGTALESFAFWCAAAEQLGPRSSEWPGYVRGKNANYQDRESLRRFKQRAASRMEFFVWLQWIAEQQLLAASDAARAAGLSIGIVRELSFGDDPEGAEAWTNPNLLARKIHVGSPPTQQAPRGEDSAQSPLHPDALRALAYEPFRAVVRAALRGAQGLSLAQIDSVFRQWWIPAGNDPADGTYVDADAEAVLGIIALEAHRADAVVFTRNEAGLSDEQRGLLRDRGFIGSTILWDESESGLPVVGDWPEATLALVGDPDSTPTSGFLAGEHLELREQLGLLTSSLEEERAIDERVRRKVIERLIAMGLLSKDASEREILQALYAYLTRTQAQFVGVPVADAVGGRRPNYQPASADAYPSWKLPLVDGGVAPVLVDNFFDTVRVITLARLLSEVSS</sequence>
<evidence type="ECO:0000256" key="3">
    <source>
        <dbReference type="ARBA" id="ARBA00012560"/>
    </source>
</evidence>
<evidence type="ECO:0000256" key="9">
    <source>
        <dbReference type="ARBA" id="ARBA00031501"/>
    </source>
</evidence>
<comment type="similarity">
    <text evidence="2">Belongs to the disproportionating enzyme family.</text>
</comment>
<dbReference type="EC" id="2.4.1.25" evidence="3"/>
<keyword evidence="5 11" id="KW-0328">Glycosyltransferase</keyword>
<keyword evidence="7" id="KW-0119">Carbohydrate metabolism</keyword>
<dbReference type="Proteomes" id="UP001209083">
    <property type="component" value="Chromosome"/>
</dbReference>
<dbReference type="Gene3D" id="3.20.20.80">
    <property type="entry name" value="Glycosidases"/>
    <property type="match status" value="1"/>
</dbReference>
<dbReference type="InterPro" id="IPR017853">
    <property type="entry name" value="GH"/>
</dbReference>
<evidence type="ECO:0000256" key="2">
    <source>
        <dbReference type="ARBA" id="ARBA00005684"/>
    </source>
</evidence>
<keyword evidence="6 11" id="KW-0808">Transferase</keyword>
<dbReference type="Pfam" id="PF21226">
    <property type="entry name" value="MalQ_N"/>
    <property type="match status" value="1"/>
</dbReference>
<dbReference type="PANTHER" id="PTHR32438:SF5">
    <property type="entry name" value="4-ALPHA-GLUCANOTRANSFERASE DPE1, CHLOROPLASTIC_AMYLOPLASTIC"/>
    <property type="match status" value="1"/>
</dbReference>
<name>A0ABY8QNB0_9MICO</name>
<feature type="domain" description="MalQ N-terminal beta-sandwich" evidence="10">
    <location>
        <begin position="67"/>
        <end position="164"/>
    </location>
</feature>
<protein>
    <recommendedName>
        <fullName evidence="4">4-alpha-glucanotransferase</fullName>
        <ecNumber evidence="3">2.4.1.25</ecNumber>
    </recommendedName>
    <alternativeName>
        <fullName evidence="8">Amylomaltase</fullName>
    </alternativeName>
    <alternativeName>
        <fullName evidence="9">Disproportionating enzyme</fullName>
    </alternativeName>
</protein>
<dbReference type="PANTHER" id="PTHR32438">
    <property type="entry name" value="4-ALPHA-GLUCANOTRANSFERASE DPE1, CHLOROPLASTIC/AMYLOPLASTIC"/>
    <property type="match status" value="1"/>
</dbReference>
<evidence type="ECO:0000256" key="5">
    <source>
        <dbReference type="ARBA" id="ARBA00022676"/>
    </source>
</evidence>
<evidence type="ECO:0000256" key="8">
    <source>
        <dbReference type="ARBA" id="ARBA00031423"/>
    </source>
</evidence>
<dbReference type="GO" id="GO:0004134">
    <property type="term" value="F:4-alpha-glucanotransferase activity"/>
    <property type="evidence" value="ECO:0007669"/>
    <property type="project" value="UniProtKB-EC"/>
</dbReference>
<gene>
    <name evidence="11" type="ORF">LWF01_09815</name>
</gene>
<accession>A0ABY8QNB0</accession>
<dbReference type="RefSeq" id="WP_349637226.1">
    <property type="nucleotide sequence ID" value="NZ_CP090958.1"/>
</dbReference>
<comment type="catalytic activity">
    <reaction evidence="1">
        <text>Transfers a segment of a (1-&gt;4)-alpha-D-glucan to a new position in an acceptor, which may be glucose or a (1-&gt;4)-alpha-D-glucan.</text>
        <dbReference type="EC" id="2.4.1.25"/>
    </reaction>
</comment>
<dbReference type="SUPFAM" id="SSF51445">
    <property type="entry name" value="(Trans)glycosidases"/>
    <property type="match status" value="1"/>
</dbReference>
<proteinExistence type="inferred from homology"/>
<dbReference type="Pfam" id="PF02446">
    <property type="entry name" value="Glyco_hydro_77"/>
    <property type="match status" value="1"/>
</dbReference>
<dbReference type="InterPro" id="IPR048458">
    <property type="entry name" value="MalQ_N"/>
</dbReference>
<dbReference type="EMBL" id="CP090958">
    <property type="protein sequence ID" value="WGW10447.1"/>
    <property type="molecule type" value="Genomic_DNA"/>
</dbReference>